<evidence type="ECO:0000313" key="4">
    <source>
        <dbReference type="EMBL" id="KGA96283.1"/>
    </source>
</evidence>
<dbReference type="AlphaFoldDB" id="A0A094WK24"/>
<sequence>MSKKKDVLFLCQYFYPEYVSSATLPFDTAVALKEAGFSVGALSGYPKEYNLNDEVPLKETYKGIEIRRLKYIQLKRSNIIGRLINYFSFTFSVALRINELRKYRVVIVYSNPPVLPLVAALASKLFNTKIVFVSYDVYPEMAHITNSISEGSIISKMMKLVNKSVFKHVNKVVALSNEMKAYLLNHRSKLSEEQVEVIPNWYEDKGISDAKDASRNKLFHSIKKDGNLIVSYFGNMGICQDLDTLVDAIRQFKDDSTVQFVFAGHGNKMEILKDIVEKEKLDNVSIFDFLHGQDFQDALNISDCFIVSLAKGLTGLAVPSKTYSYMMASKPVIAIMGEDSDIAKDLTENNAGYAMEVGESSKLVNSIKELCDDKEKCRNMGENCRNVFLKKYTKEHCTQQYVNIIKKLLED</sequence>
<organism evidence="4 6">
    <name type="scientific">Alkalihalobacillus alcalophilus ATCC 27647 = CGMCC 1.3604</name>
    <dbReference type="NCBI Taxonomy" id="1218173"/>
    <lineage>
        <taxon>Bacteria</taxon>
        <taxon>Bacillati</taxon>
        <taxon>Bacillota</taxon>
        <taxon>Bacilli</taxon>
        <taxon>Bacillales</taxon>
        <taxon>Bacillaceae</taxon>
        <taxon>Alkalihalobacillus</taxon>
    </lineage>
</organism>
<evidence type="ECO:0000313" key="7">
    <source>
        <dbReference type="Proteomes" id="UP000297014"/>
    </source>
</evidence>
<dbReference type="Proteomes" id="UP000002754">
    <property type="component" value="Unassembled WGS sequence"/>
</dbReference>
<accession>A0A094WK24</accession>
<keyword evidence="1" id="KW-0808">Transferase</keyword>
<dbReference type="RefSeq" id="WP_003320917.1">
    <property type="nucleotide sequence ID" value="NZ_ALPT02000069.1"/>
</dbReference>
<proteinExistence type="predicted"/>
<reference evidence="4 6" key="1">
    <citation type="journal article" date="2014" name="Genome Announc.">
        <title>Draft Genome Sequence of Bacillus alcalophilus AV1934, a Classic Alkaliphile Isolated from Human Feces in 1934.</title>
        <authorList>
            <person name="Attie O."/>
            <person name="Jayaprakash A."/>
            <person name="Shah H."/>
            <person name="Paulsen I.T."/>
            <person name="Morino M."/>
            <person name="Takahashi Y."/>
            <person name="Narumi I."/>
            <person name="Sachidanandam R."/>
            <person name="Satoh K."/>
            <person name="Ito M."/>
            <person name="Krulwich T.A."/>
        </authorList>
    </citation>
    <scope>NUCLEOTIDE SEQUENCE [LARGE SCALE GENOMIC DNA]</scope>
    <source>
        <strain evidence="4 6">AV1934</strain>
    </source>
</reference>
<dbReference type="InterPro" id="IPR028098">
    <property type="entry name" value="Glyco_trans_4-like_N"/>
</dbReference>
<evidence type="ECO:0000256" key="1">
    <source>
        <dbReference type="ARBA" id="ARBA00022679"/>
    </source>
</evidence>
<evidence type="ECO:0000259" key="3">
    <source>
        <dbReference type="Pfam" id="PF13439"/>
    </source>
</evidence>
<keyword evidence="6" id="KW-1185">Reference proteome</keyword>
<gene>
    <name evidence="5" type="ORF">AJ85_03765</name>
    <name evidence="4" type="ORF">BALCAV_0217170</name>
</gene>
<dbReference type="OrthoDB" id="9811902at2"/>
<dbReference type="Gene3D" id="3.40.50.2000">
    <property type="entry name" value="Glycogen Phosphorylase B"/>
    <property type="match status" value="2"/>
</dbReference>
<evidence type="ECO:0000259" key="2">
    <source>
        <dbReference type="Pfam" id="PF00534"/>
    </source>
</evidence>
<name>A0A094WK24_ALKAL</name>
<dbReference type="PANTHER" id="PTHR46401">
    <property type="entry name" value="GLYCOSYLTRANSFERASE WBBK-RELATED"/>
    <property type="match status" value="1"/>
</dbReference>
<dbReference type="STRING" id="1218173.BALCAV_0217170"/>
<evidence type="ECO:0000313" key="5">
    <source>
        <dbReference type="EMBL" id="THG91648.1"/>
    </source>
</evidence>
<reference evidence="5 7" key="2">
    <citation type="submission" date="2014-01" db="EMBL/GenBank/DDBJ databases">
        <title>Draft genome sequencing of Bacillus alcalophilus CGMCC 1.3604.</title>
        <authorList>
            <person name="Yang J."/>
            <person name="Diao L."/>
            <person name="Yang S."/>
        </authorList>
    </citation>
    <scope>NUCLEOTIDE SEQUENCE [LARGE SCALE GENOMIC DNA]</scope>
    <source>
        <strain evidence="5 7">CGMCC 1.3604</strain>
    </source>
</reference>
<dbReference type="Pfam" id="PF00534">
    <property type="entry name" value="Glycos_transf_1"/>
    <property type="match status" value="1"/>
</dbReference>
<protein>
    <submittedName>
        <fullName evidence="4">Capsular biosynthesis protein</fullName>
    </submittedName>
    <submittedName>
        <fullName evidence="5">Capsular polysaccharide biosynthesis protein</fullName>
    </submittedName>
</protein>
<dbReference type="EMBL" id="ALPT02000069">
    <property type="protein sequence ID" value="KGA96283.1"/>
    <property type="molecule type" value="Genomic_DNA"/>
</dbReference>
<dbReference type="EMBL" id="JALP01000060">
    <property type="protein sequence ID" value="THG91648.1"/>
    <property type="molecule type" value="Genomic_DNA"/>
</dbReference>
<dbReference type="PANTHER" id="PTHR46401:SF2">
    <property type="entry name" value="GLYCOSYLTRANSFERASE WBBK-RELATED"/>
    <property type="match status" value="1"/>
</dbReference>
<feature type="domain" description="Glycosyltransferase subfamily 4-like N-terminal" evidence="3">
    <location>
        <begin position="69"/>
        <end position="201"/>
    </location>
</feature>
<dbReference type="SUPFAM" id="SSF53756">
    <property type="entry name" value="UDP-Glycosyltransferase/glycogen phosphorylase"/>
    <property type="match status" value="1"/>
</dbReference>
<dbReference type="GO" id="GO:0009103">
    <property type="term" value="P:lipopolysaccharide biosynthetic process"/>
    <property type="evidence" value="ECO:0007669"/>
    <property type="project" value="TreeGrafter"/>
</dbReference>
<dbReference type="InterPro" id="IPR001296">
    <property type="entry name" value="Glyco_trans_1"/>
</dbReference>
<dbReference type="CDD" id="cd03794">
    <property type="entry name" value="GT4_WbuB-like"/>
    <property type="match status" value="1"/>
</dbReference>
<evidence type="ECO:0000313" key="6">
    <source>
        <dbReference type="Proteomes" id="UP000002754"/>
    </source>
</evidence>
<dbReference type="Proteomes" id="UP000297014">
    <property type="component" value="Unassembled WGS sequence"/>
</dbReference>
<dbReference type="eggNOG" id="COG0438">
    <property type="taxonomic scope" value="Bacteria"/>
</dbReference>
<dbReference type="Pfam" id="PF13439">
    <property type="entry name" value="Glyco_transf_4"/>
    <property type="match status" value="1"/>
</dbReference>
<dbReference type="GO" id="GO:0016757">
    <property type="term" value="F:glycosyltransferase activity"/>
    <property type="evidence" value="ECO:0007669"/>
    <property type="project" value="InterPro"/>
</dbReference>
<comment type="caution">
    <text evidence="4">The sequence shown here is derived from an EMBL/GenBank/DDBJ whole genome shotgun (WGS) entry which is preliminary data.</text>
</comment>
<feature type="domain" description="Glycosyl transferase family 1" evidence="2">
    <location>
        <begin position="222"/>
        <end position="386"/>
    </location>
</feature>